<dbReference type="AlphaFoldDB" id="A0A101EJZ8"/>
<dbReference type="RefSeq" id="WP_283217962.1">
    <property type="nucleotide sequence ID" value="NZ_LGFD01000068.1"/>
</dbReference>
<accession>A0A101EJZ8</accession>
<organism evidence="1 2">
    <name type="scientific">Thermococcus sibiricus</name>
    <dbReference type="NCBI Taxonomy" id="172049"/>
    <lineage>
        <taxon>Archaea</taxon>
        <taxon>Methanobacteriati</taxon>
        <taxon>Methanobacteriota</taxon>
        <taxon>Thermococci</taxon>
        <taxon>Thermococcales</taxon>
        <taxon>Thermococcaceae</taxon>
        <taxon>Thermococcus</taxon>
    </lineage>
</organism>
<evidence type="ECO:0000313" key="1">
    <source>
        <dbReference type="EMBL" id="KUK16756.1"/>
    </source>
</evidence>
<comment type="caution">
    <text evidence="1">The sequence shown here is derived from an EMBL/GenBank/DDBJ whole genome shotgun (WGS) entry which is preliminary data.</text>
</comment>
<dbReference type="EMBL" id="LGFD01000068">
    <property type="protein sequence ID" value="KUK16756.1"/>
    <property type="molecule type" value="Genomic_DNA"/>
</dbReference>
<proteinExistence type="predicted"/>
<reference evidence="2" key="1">
    <citation type="journal article" date="2015" name="MBio">
        <title>Genome-Resolved Metagenomic Analysis Reveals Roles for Candidate Phyla and Other Microbial Community Members in Biogeochemical Transformations in Oil Reservoirs.</title>
        <authorList>
            <person name="Hu P."/>
            <person name="Tom L."/>
            <person name="Singh A."/>
            <person name="Thomas B.C."/>
            <person name="Baker B.J."/>
            <person name="Piceno Y.M."/>
            <person name="Andersen G.L."/>
            <person name="Banfield J.F."/>
        </authorList>
    </citation>
    <scope>NUCLEOTIDE SEQUENCE [LARGE SCALE GENOMIC DNA]</scope>
</reference>
<sequence length="63" mass="7142">MKILTITPNVSKPYLGSSTVAHNTFKGFIKINKELEREDIEITFLSINDEIKSRDNSSLSYPP</sequence>
<protein>
    <submittedName>
        <fullName evidence="1">Uncharacterized protein</fullName>
    </submittedName>
</protein>
<dbReference type="PATRIC" id="fig|172049.5.peg.195"/>
<evidence type="ECO:0000313" key="2">
    <source>
        <dbReference type="Proteomes" id="UP000053911"/>
    </source>
</evidence>
<gene>
    <name evidence="1" type="ORF">XD54_1958</name>
</gene>
<dbReference type="Proteomes" id="UP000053911">
    <property type="component" value="Unassembled WGS sequence"/>
</dbReference>
<name>A0A101EJZ8_9EURY</name>